<dbReference type="AlphaFoldDB" id="X1GJK6"/>
<feature type="non-terminal residue" evidence="1">
    <location>
        <position position="1"/>
    </location>
</feature>
<protein>
    <submittedName>
        <fullName evidence="1">Uncharacterized protein</fullName>
    </submittedName>
</protein>
<gene>
    <name evidence="1" type="ORF">S03H2_17685</name>
</gene>
<dbReference type="EMBL" id="BARU01009138">
    <property type="protein sequence ID" value="GAH33188.1"/>
    <property type="molecule type" value="Genomic_DNA"/>
</dbReference>
<sequence>KLILTELILMTMHYNWAEIFKYDKEKIIKRIEEKIK</sequence>
<comment type="caution">
    <text evidence="1">The sequence shown here is derived from an EMBL/GenBank/DDBJ whole genome shotgun (WGS) entry which is preliminary data.</text>
</comment>
<evidence type="ECO:0000313" key="1">
    <source>
        <dbReference type="EMBL" id="GAH33188.1"/>
    </source>
</evidence>
<proteinExistence type="predicted"/>
<organism evidence="1">
    <name type="scientific">marine sediment metagenome</name>
    <dbReference type="NCBI Taxonomy" id="412755"/>
    <lineage>
        <taxon>unclassified sequences</taxon>
        <taxon>metagenomes</taxon>
        <taxon>ecological metagenomes</taxon>
    </lineage>
</organism>
<reference evidence="1" key="1">
    <citation type="journal article" date="2014" name="Front. Microbiol.">
        <title>High frequency of phylogenetically diverse reductive dehalogenase-homologous genes in deep subseafloor sedimentary metagenomes.</title>
        <authorList>
            <person name="Kawai M."/>
            <person name="Futagami T."/>
            <person name="Toyoda A."/>
            <person name="Takaki Y."/>
            <person name="Nishi S."/>
            <person name="Hori S."/>
            <person name="Arai W."/>
            <person name="Tsubouchi T."/>
            <person name="Morono Y."/>
            <person name="Uchiyama I."/>
            <person name="Ito T."/>
            <person name="Fujiyama A."/>
            <person name="Inagaki F."/>
            <person name="Takami H."/>
        </authorList>
    </citation>
    <scope>NUCLEOTIDE SEQUENCE</scope>
    <source>
        <strain evidence="1">Expedition CK06-06</strain>
    </source>
</reference>
<name>X1GJK6_9ZZZZ</name>
<accession>X1GJK6</accession>